<proteinExistence type="predicted"/>
<dbReference type="PANTHER" id="PTHR46564:SF1">
    <property type="entry name" value="TRANSPOSASE"/>
    <property type="match status" value="1"/>
</dbReference>
<dbReference type="InterPro" id="IPR012337">
    <property type="entry name" value="RNaseH-like_sf"/>
</dbReference>
<dbReference type="AlphaFoldDB" id="A0A9W9KCS0"/>
<keyword evidence="4" id="KW-1185">Reference proteome</keyword>
<dbReference type="Gene3D" id="3.30.420.10">
    <property type="entry name" value="Ribonuclease H-like superfamily/Ribonuclease H"/>
    <property type="match status" value="1"/>
</dbReference>
<evidence type="ECO:0000259" key="1">
    <source>
        <dbReference type="Pfam" id="PF13358"/>
    </source>
</evidence>
<accession>A0A9W9KCS0</accession>
<dbReference type="Pfam" id="PF13358">
    <property type="entry name" value="DDE_3"/>
    <property type="match status" value="1"/>
</dbReference>
<evidence type="ECO:0000259" key="2">
    <source>
        <dbReference type="Pfam" id="PF13592"/>
    </source>
</evidence>
<dbReference type="InterPro" id="IPR009057">
    <property type="entry name" value="Homeodomain-like_sf"/>
</dbReference>
<dbReference type="SUPFAM" id="SSF46689">
    <property type="entry name" value="Homeodomain-like"/>
    <property type="match status" value="1"/>
</dbReference>
<gene>
    <name evidence="3" type="ORF">N7456_007048</name>
</gene>
<dbReference type="InterPro" id="IPR025959">
    <property type="entry name" value="Winged_HTH_dom"/>
</dbReference>
<evidence type="ECO:0000313" key="3">
    <source>
        <dbReference type="EMBL" id="KAJ5100996.1"/>
    </source>
</evidence>
<evidence type="ECO:0000313" key="4">
    <source>
        <dbReference type="Proteomes" id="UP001149165"/>
    </source>
</evidence>
<feature type="domain" description="Tc1-like transposase DDE" evidence="1">
    <location>
        <begin position="145"/>
        <end position="281"/>
    </location>
</feature>
<dbReference type="GO" id="GO:0003676">
    <property type="term" value="F:nucleic acid binding"/>
    <property type="evidence" value="ECO:0007669"/>
    <property type="project" value="InterPro"/>
</dbReference>
<reference evidence="3" key="1">
    <citation type="submission" date="2022-11" db="EMBL/GenBank/DDBJ databases">
        <authorList>
            <person name="Petersen C."/>
        </authorList>
    </citation>
    <scope>NUCLEOTIDE SEQUENCE</scope>
    <source>
        <strain evidence="3">IBT 30069</strain>
    </source>
</reference>
<reference evidence="3" key="2">
    <citation type="journal article" date="2023" name="IMA Fungus">
        <title>Comparative genomic study of the Penicillium genus elucidates a diverse pangenome and 15 lateral gene transfer events.</title>
        <authorList>
            <person name="Petersen C."/>
            <person name="Sorensen T."/>
            <person name="Nielsen M.R."/>
            <person name="Sondergaard T.E."/>
            <person name="Sorensen J.L."/>
            <person name="Fitzpatrick D.A."/>
            <person name="Frisvad J.C."/>
            <person name="Nielsen K.L."/>
        </authorList>
    </citation>
    <scope>NUCLEOTIDE SEQUENCE</scope>
    <source>
        <strain evidence="3">IBT 30069</strain>
    </source>
</reference>
<dbReference type="EMBL" id="JAPQKH010000004">
    <property type="protein sequence ID" value="KAJ5100996.1"/>
    <property type="molecule type" value="Genomic_DNA"/>
</dbReference>
<dbReference type="PANTHER" id="PTHR46564">
    <property type="entry name" value="TRANSPOSASE"/>
    <property type="match status" value="1"/>
</dbReference>
<protein>
    <recommendedName>
        <fullName evidence="5">Tc1-like transposase DDE domain-containing protein</fullName>
    </recommendedName>
</protein>
<evidence type="ECO:0008006" key="5">
    <source>
        <dbReference type="Google" id="ProtNLM"/>
    </source>
</evidence>
<dbReference type="SUPFAM" id="SSF53098">
    <property type="entry name" value="Ribonuclease H-like"/>
    <property type="match status" value="1"/>
</dbReference>
<dbReference type="InterPro" id="IPR036397">
    <property type="entry name" value="RNaseH_sf"/>
</dbReference>
<feature type="domain" description="Winged helix-turn helix" evidence="2">
    <location>
        <begin position="84"/>
        <end position="130"/>
    </location>
</feature>
<dbReference type="InterPro" id="IPR047655">
    <property type="entry name" value="Transpos_IS630-like"/>
</dbReference>
<name>A0A9W9KCS0_9EURO</name>
<sequence>MAPNLAESTLMLIRDMISSDELTISEMAAAAGCSKRAITRIRSNLRLFGTVKAPPIKAGRPRSLTPIMLETLCERLLQKPDSYLHEMQLFILDEFDVAVPKSTISDALHRKGWSKKTARQKAKERNSDLRDDYCHLISEFSSYHLVYVDESGCDKRIGIRRTGWSPLGTTPIQVSKFHRDQRYQILPAYTQDGILLSRVFQGTTDAFFFEDFIEELLHHCGKYPEPKSVLVMDNASFHRSERIEQLCLDKGVKLVYLPPYSPDLNPIEEFFAELKAFIRRNWQSYAENPDQGFDYFLDWCVDKVGAKTQSARGHFKNAGIDVEDL</sequence>
<dbReference type="InterPro" id="IPR038717">
    <property type="entry name" value="Tc1-like_DDE_dom"/>
</dbReference>
<organism evidence="3 4">
    <name type="scientific">Penicillium angulare</name>
    <dbReference type="NCBI Taxonomy" id="116970"/>
    <lineage>
        <taxon>Eukaryota</taxon>
        <taxon>Fungi</taxon>
        <taxon>Dikarya</taxon>
        <taxon>Ascomycota</taxon>
        <taxon>Pezizomycotina</taxon>
        <taxon>Eurotiomycetes</taxon>
        <taxon>Eurotiomycetidae</taxon>
        <taxon>Eurotiales</taxon>
        <taxon>Aspergillaceae</taxon>
        <taxon>Penicillium</taxon>
    </lineage>
</organism>
<dbReference type="Pfam" id="PF13592">
    <property type="entry name" value="HTH_33"/>
    <property type="match status" value="1"/>
</dbReference>
<dbReference type="Proteomes" id="UP001149165">
    <property type="component" value="Unassembled WGS sequence"/>
</dbReference>
<dbReference type="NCBIfam" id="NF033545">
    <property type="entry name" value="transpos_IS630"/>
    <property type="match status" value="1"/>
</dbReference>
<dbReference type="OrthoDB" id="5379619at2759"/>
<comment type="caution">
    <text evidence="3">The sequence shown here is derived from an EMBL/GenBank/DDBJ whole genome shotgun (WGS) entry which is preliminary data.</text>
</comment>